<dbReference type="InterPro" id="IPR015797">
    <property type="entry name" value="NUDIX_hydrolase-like_dom_sf"/>
</dbReference>
<dbReference type="PROSITE" id="PS51462">
    <property type="entry name" value="NUDIX"/>
    <property type="match status" value="1"/>
</dbReference>
<dbReference type="EMBL" id="AZFN01000001">
    <property type="protein sequence ID" value="KRM03742.1"/>
    <property type="molecule type" value="Genomic_DNA"/>
</dbReference>
<name>A0A0R1VDZ7_9LACO</name>
<dbReference type="PANTHER" id="PTHR43736">
    <property type="entry name" value="ADP-RIBOSE PYROPHOSPHATASE"/>
    <property type="match status" value="1"/>
</dbReference>
<dbReference type="Proteomes" id="UP000051739">
    <property type="component" value="Unassembled WGS sequence"/>
</dbReference>
<reference evidence="3 4" key="1">
    <citation type="journal article" date="2015" name="Genome Announc.">
        <title>Expanding the biotechnology potential of lactobacilli through comparative genomics of 213 strains and associated genera.</title>
        <authorList>
            <person name="Sun Z."/>
            <person name="Harris H.M."/>
            <person name="McCann A."/>
            <person name="Guo C."/>
            <person name="Argimon S."/>
            <person name="Zhang W."/>
            <person name="Yang X."/>
            <person name="Jeffery I.B."/>
            <person name="Cooney J.C."/>
            <person name="Kagawa T.F."/>
            <person name="Liu W."/>
            <person name="Song Y."/>
            <person name="Salvetti E."/>
            <person name="Wrobel A."/>
            <person name="Rasinkangas P."/>
            <person name="Parkhill J."/>
            <person name="Rea M.C."/>
            <person name="O'Sullivan O."/>
            <person name="Ritari J."/>
            <person name="Douillard F.P."/>
            <person name="Paul Ross R."/>
            <person name="Yang R."/>
            <person name="Briner A.E."/>
            <person name="Felis G.E."/>
            <person name="de Vos W.M."/>
            <person name="Barrangou R."/>
            <person name="Klaenhammer T.R."/>
            <person name="Caufield P.W."/>
            <person name="Cui Y."/>
            <person name="Zhang H."/>
            <person name="O'Toole P.W."/>
        </authorList>
    </citation>
    <scope>NUCLEOTIDE SEQUENCE [LARGE SCALE GENOMIC DNA]</scope>
    <source>
        <strain evidence="3 4">DSM 16045</strain>
    </source>
</reference>
<feature type="domain" description="Nudix hydrolase" evidence="2">
    <location>
        <begin position="36"/>
        <end position="161"/>
    </location>
</feature>
<dbReference type="Gene3D" id="3.90.79.10">
    <property type="entry name" value="Nucleoside Triphosphate Pyrophosphohydrolase"/>
    <property type="match status" value="1"/>
</dbReference>
<evidence type="ECO:0000313" key="4">
    <source>
        <dbReference type="Proteomes" id="UP000051739"/>
    </source>
</evidence>
<dbReference type="InterPro" id="IPR000086">
    <property type="entry name" value="NUDIX_hydrolase_dom"/>
</dbReference>
<gene>
    <name evidence="3" type="ORF">FC60_GL000112</name>
</gene>
<comment type="caution">
    <text evidence="3">The sequence shown here is derived from an EMBL/GenBank/DDBJ whole genome shotgun (WGS) entry which is preliminary data.</text>
</comment>
<accession>A0A0R1VDZ7</accession>
<evidence type="ECO:0000313" key="3">
    <source>
        <dbReference type="EMBL" id="KRM03742.1"/>
    </source>
</evidence>
<sequence length="184" mass="20945">MQYNFCPKCGHPLEQVTIDNVQRDVCPQGDYTHWNDCTISAGGVLLKDDRALLVRRTQNPGKGNWINPGGFVEQTDHLDEAVTREFAEELGIQVRANQVVMVGDQPRENAHNVYVTFQVEYLSGKIRLNSENDAYGFYSLAEMDTMQVPDFTKEVVKATLSSQVKLQRNPLDELLLSGYRFFNR</sequence>
<organism evidence="3 4">
    <name type="scientific">Limosilactobacillus gastricus DSM 16045</name>
    <dbReference type="NCBI Taxonomy" id="1423749"/>
    <lineage>
        <taxon>Bacteria</taxon>
        <taxon>Bacillati</taxon>
        <taxon>Bacillota</taxon>
        <taxon>Bacilli</taxon>
        <taxon>Lactobacillales</taxon>
        <taxon>Lactobacillaceae</taxon>
        <taxon>Limosilactobacillus</taxon>
    </lineage>
</organism>
<dbReference type="PANTHER" id="PTHR43736:SF1">
    <property type="entry name" value="DIHYDRONEOPTERIN TRIPHOSPHATE DIPHOSPHATASE"/>
    <property type="match status" value="1"/>
</dbReference>
<dbReference type="RefSeq" id="WP_056936588.1">
    <property type="nucleotide sequence ID" value="NZ_AZFN01000001.1"/>
</dbReference>
<evidence type="ECO:0000259" key="2">
    <source>
        <dbReference type="PROSITE" id="PS51462"/>
    </source>
</evidence>
<protein>
    <recommendedName>
        <fullName evidence="2">Nudix hydrolase domain-containing protein</fullName>
    </recommendedName>
</protein>
<dbReference type="Pfam" id="PF00293">
    <property type="entry name" value="NUDIX"/>
    <property type="match status" value="1"/>
</dbReference>
<dbReference type="SUPFAM" id="SSF55811">
    <property type="entry name" value="Nudix"/>
    <property type="match status" value="1"/>
</dbReference>
<dbReference type="AlphaFoldDB" id="A0A0R1VDZ7"/>
<dbReference type="PATRIC" id="fig|1423749.3.peg.112"/>
<evidence type="ECO:0000256" key="1">
    <source>
        <dbReference type="ARBA" id="ARBA00005582"/>
    </source>
</evidence>
<dbReference type="InterPro" id="IPR029401">
    <property type="entry name" value="Nudix_N"/>
</dbReference>
<proteinExistence type="inferred from homology"/>
<dbReference type="Pfam" id="PF14803">
    <property type="entry name" value="Zn_ribbon_Nudix"/>
    <property type="match status" value="1"/>
</dbReference>
<keyword evidence="4" id="KW-1185">Reference proteome</keyword>
<comment type="similarity">
    <text evidence="1">Belongs to the Nudix hydrolase family.</text>
</comment>
<dbReference type="Gene3D" id="2.20.70.10">
    <property type="match status" value="1"/>
</dbReference>